<feature type="transmembrane region" description="Helical" evidence="5">
    <location>
        <begin position="101"/>
        <end position="123"/>
    </location>
</feature>
<feature type="transmembrane region" description="Helical" evidence="5">
    <location>
        <begin position="15"/>
        <end position="31"/>
    </location>
</feature>
<organism evidence="6 7">
    <name type="scientific">Undibacterium rivi</name>
    <dbReference type="NCBI Taxonomy" id="2828729"/>
    <lineage>
        <taxon>Bacteria</taxon>
        <taxon>Pseudomonadati</taxon>
        <taxon>Pseudomonadota</taxon>
        <taxon>Betaproteobacteria</taxon>
        <taxon>Burkholderiales</taxon>
        <taxon>Oxalobacteraceae</taxon>
        <taxon>Undibacterium</taxon>
    </lineage>
</organism>
<keyword evidence="3 5" id="KW-1133">Transmembrane helix</keyword>
<evidence type="ECO:0000313" key="7">
    <source>
        <dbReference type="Proteomes" id="UP000682982"/>
    </source>
</evidence>
<comment type="caution">
    <text evidence="6">The sequence shown here is derived from an EMBL/GenBank/DDBJ whole genome shotgun (WGS) entry which is preliminary data.</text>
</comment>
<feature type="transmembrane region" description="Helical" evidence="5">
    <location>
        <begin position="38"/>
        <end position="61"/>
    </location>
</feature>
<evidence type="ECO:0000256" key="3">
    <source>
        <dbReference type="ARBA" id="ARBA00022989"/>
    </source>
</evidence>
<gene>
    <name evidence="6" type="ORF">KDM87_09105</name>
</gene>
<proteinExistence type="predicted"/>
<evidence type="ECO:0000256" key="2">
    <source>
        <dbReference type="ARBA" id="ARBA00022692"/>
    </source>
</evidence>
<feature type="transmembrane region" description="Helical" evidence="5">
    <location>
        <begin position="218"/>
        <end position="238"/>
    </location>
</feature>
<feature type="transmembrane region" description="Helical" evidence="5">
    <location>
        <begin position="144"/>
        <end position="166"/>
    </location>
</feature>
<name>A0ABS5H234_9BURK</name>
<dbReference type="InterPro" id="IPR059112">
    <property type="entry name" value="CysZ/EI24"/>
</dbReference>
<sequence length="291" mass="31928">MAGAQTHDRYGKGNPFMSIAAVGIAWGRAVAAQLHVRMLLLTFAPFLVAMLIWSVAMWFGLQALIDYLQLWFAEHNSFQTAGDVLGMIGLFTLKAMVVPLVAMWLLLPLMVFTALLCIGLFAMPAISKHVGSRHYPQLEQLHGGSLLGSLGYSLSSFVIFAVVWLLTLPLTLFPPVSLVLQPLLWGWLTYRVIVYDALAEHADADERHALMKQHRWSLLLMGTIAGIFGAAPGLLWLGGVMAVMFLPVIAGFAIWLYVLVFVFSGLWFQHYCLAALAQQRAAAASSSALVQ</sequence>
<keyword evidence="4 5" id="KW-0472">Membrane</keyword>
<evidence type="ECO:0000256" key="1">
    <source>
        <dbReference type="ARBA" id="ARBA00004141"/>
    </source>
</evidence>
<evidence type="ECO:0000313" key="6">
    <source>
        <dbReference type="EMBL" id="MBR7792750.1"/>
    </source>
</evidence>
<protein>
    <submittedName>
        <fullName evidence="6">EI24 domain-containing protein</fullName>
    </submittedName>
</protein>
<reference evidence="6 7" key="1">
    <citation type="submission" date="2021-04" db="EMBL/GenBank/DDBJ databases">
        <title>novel species isolated from subtropical streams in China.</title>
        <authorList>
            <person name="Lu H."/>
        </authorList>
    </citation>
    <scope>NUCLEOTIDE SEQUENCE [LARGE SCALE GENOMIC DNA]</scope>
    <source>
        <strain evidence="6 7">FT147W</strain>
    </source>
</reference>
<dbReference type="EMBL" id="JAGSPK010000003">
    <property type="protein sequence ID" value="MBR7792750.1"/>
    <property type="molecule type" value="Genomic_DNA"/>
</dbReference>
<dbReference type="Pfam" id="PF07264">
    <property type="entry name" value="EI24"/>
    <property type="match status" value="1"/>
</dbReference>
<dbReference type="Proteomes" id="UP000682982">
    <property type="component" value="Unassembled WGS sequence"/>
</dbReference>
<keyword evidence="7" id="KW-1185">Reference proteome</keyword>
<evidence type="ECO:0000256" key="4">
    <source>
        <dbReference type="ARBA" id="ARBA00023136"/>
    </source>
</evidence>
<keyword evidence="2 5" id="KW-0812">Transmembrane</keyword>
<feature type="transmembrane region" description="Helical" evidence="5">
    <location>
        <begin position="178"/>
        <end position="198"/>
    </location>
</feature>
<comment type="subcellular location">
    <subcellularLocation>
        <location evidence="1">Membrane</location>
        <topology evidence="1">Multi-pass membrane protein</topology>
    </subcellularLocation>
</comment>
<feature type="transmembrane region" description="Helical" evidence="5">
    <location>
        <begin position="244"/>
        <end position="268"/>
    </location>
</feature>
<accession>A0ABS5H234</accession>
<evidence type="ECO:0000256" key="5">
    <source>
        <dbReference type="SAM" id="Phobius"/>
    </source>
</evidence>